<organism evidence="2">
    <name type="scientific">Pithovirus LCPAC103</name>
    <dbReference type="NCBI Taxonomy" id="2506588"/>
    <lineage>
        <taxon>Viruses</taxon>
        <taxon>Pithoviruses</taxon>
    </lineage>
</organism>
<protein>
    <submittedName>
        <fullName evidence="2">Uncharacterized protein</fullName>
    </submittedName>
</protein>
<feature type="region of interest" description="Disordered" evidence="1">
    <location>
        <begin position="180"/>
        <end position="205"/>
    </location>
</feature>
<name>A0A481Z3G3_9VIRU</name>
<evidence type="ECO:0000313" key="2">
    <source>
        <dbReference type="EMBL" id="QBK90433.1"/>
    </source>
</evidence>
<evidence type="ECO:0000256" key="1">
    <source>
        <dbReference type="SAM" id="MobiDB-lite"/>
    </source>
</evidence>
<gene>
    <name evidence="2" type="ORF">LCPAC103_01140</name>
</gene>
<dbReference type="EMBL" id="MK500484">
    <property type="protein sequence ID" value="QBK90433.1"/>
    <property type="molecule type" value="Genomic_DNA"/>
</dbReference>
<sequence length="205" mass="23301">MGEACGVKPQLAARKFCAKHAGTKQAARKVKTKAKAKTKGKAKSNDCAWIFQDPSPRLGQQCDKKAAGKLPYCTRHLRTKQVKYELAKAAKDAEIGRWDACYWKLICNRAQRQYLEPAGACDKFTVPGTNYCVKHLYLRQAWDETIKDIPARCEHIIRSKKGHRVCQKLVEPGYKKCQTHSRRRGRPTMAQQAKRDEALRSATNR</sequence>
<accession>A0A481Z3G3</accession>
<proteinExistence type="predicted"/>
<reference evidence="2" key="1">
    <citation type="journal article" date="2019" name="MBio">
        <title>Virus Genomes from Deep Sea Sediments Expand the Ocean Megavirome and Support Independent Origins of Viral Gigantism.</title>
        <authorList>
            <person name="Backstrom D."/>
            <person name="Yutin N."/>
            <person name="Jorgensen S.L."/>
            <person name="Dharamshi J."/>
            <person name="Homa F."/>
            <person name="Zaremba-Niedwiedzka K."/>
            <person name="Spang A."/>
            <person name="Wolf Y.I."/>
            <person name="Koonin E.V."/>
            <person name="Ettema T.J."/>
        </authorList>
    </citation>
    <scope>NUCLEOTIDE SEQUENCE</scope>
</reference>